<keyword evidence="5" id="KW-1185">Reference proteome</keyword>
<dbReference type="EMBL" id="BIFR01000002">
    <property type="protein sequence ID" value="GCE15932.1"/>
    <property type="molecule type" value="Genomic_DNA"/>
</dbReference>
<dbReference type="CDD" id="cd10917">
    <property type="entry name" value="CE4_NodB_like_6s_7s"/>
    <property type="match status" value="1"/>
</dbReference>
<organism evidence="4 5">
    <name type="scientific">Tengunoibacter tsumagoiensis</name>
    <dbReference type="NCBI Taxonomy" id="2014871"/>
    <lineage>
        <taxon>Bacteria</taxon>
        <taxon>Bacillati</taxon>
        <taxon>Chloroflexota</taxon>
        <taxon>Ktedonobacteria</taxon>
        <taxon>Ktedonobacterales</taxon>
        <taxon>Dictyobacteraceae</taxon>
        <taxon>Tengunoibacter</taxon>
    </lineage>
</organism>
<dbReference type="InterPro" id="IPR011330">
    <property type="entry name" value="Glyco_hydro/deAcase_b/a-brl"/>
</dbReference>
<dbReference type="PANTHER" id="PTHR10587">
    <property type="entry name" value="GLYCOSYL TRANSFERASE-RELATED"/>
    <property type="match status" value="1"/>
</dbReference>
<dbReference type="Gene3D" id="3.20.20.370">
    <property type="entry name" value="Glycoside hydrolase/deacetylase"/>
    <property type="match status" value="1"/>
</dbReference>
<dbReference type="GO" id="GO:0046872">
    <property type="term" value="F:metal ion binding"/>
    <property type="evidence" value="ECO:0007669"/>
    <property type="project" value="UniProtKB-KW"/>
</dbReference>
<evidence type="ECO:0000313" key="5">
    <source>
        <dbReference type="Proteomes" id="UP000287352"/>
    </source>
</evidence>
<dbReference type="GO" id="GO:0016020">
    <property type="term" value="C:membrane"/>
    <property type="evidence" value="ECO:0007669"/>
    <property type="project" value="TreeGrafter"/>
</dbReference>
<evidence type="ECO:0000259" key="3">
    <source>
        <dbReference type="PROSITE" id="PS51677"/>
    </source>
</evidence>
<dbReference type="SUPFAM" id="SSF88713">
    <property type="entry name" value="Glycoside hydrolase/deacetylase"/>
    <property type="match status" value="1"/>
</dbReference>
<sequence length="204" mass="22140">MQPQVIAQGRSDQSKIALTFDDGPYPQNTGQILDVLSLHRVHATFFVEGSEAQANPGLVRRELAAGHTVGNHSWNHPELTRLSPEQIDSQLSRANAAITRADGVTPQLMRPPYGSVNDQVKERIAAQHMTTVLWDIDTVDWKLPGVDAITNEAISKAHNGAIILMHDGGGDRSQTIQALPKIIEGLQAKGYQLVTVSELIASLS</sequence>
<comment type="caution">
    <text evidence="4">The sequence shown here is derived from an EMBL/GenBank/DDBJ whole genome shotgun (WGS) entry which is preliminary data.</text>
</comment>
<accession>A0A402A9U5</accession>
<proteinExistence type="predicted"/>
<reference evidence="5" key="1">
    <citation type="submission" date="2018-12" db="EMBL/GenBank/DDBJ databases">
        <title>Tengunoibacter tsumagoiensis gen. nov., sp. nov., Dictyobacter kobayashii sp. nov., D. alpinus sp. nov., and D. joshuensis sp. nov. and description of Dictyobacteraceae fam. nov. within the order Ktedonobacterales isolated from Tengu-no-mugimeshi.</title>
        <authorList>
            <person name="Wang C.M."/>
            <person name="Zheng Y."/>
            <person name="Sakai Y."/>
            <person name="Toyoda A."/>
            <person name="Minakuchi Y."/>
            <person name="Abe K."/>
            <person name="Yokota A."/>
            <person name="Yabe S."/>
        </authorList>
    </citation>
    <scope>NUCLEOTIDE SEQUENCE [LARGE SCALE GENOMIC DNA]</scope>
    <source>
        <strain evidence="5">Uno3</strain>
    </source>
</reference>
<feature type="domain" description="NodB homology" evidence="3">
    <location>
        <begin position="14"/>
        <end position="194"/>
    </location>
</feature>
<dbReference type="Pfam" id="PF01522">
    <property type="entry name" value="Polysacc_deac_1"/>
    <property type="match status" value="1"/>
</dbReference>
<dbReference type="GO" id="GO:0005975">
    <property type="term" value="P:carbohydrate metabolic process"/>
    <property type="evidence" value="ECO:0007669"/>
    <property type="project" value="InterPro"/>
</dbReference>
<name>A0A402A9U5_9CHLR</name>
<keyword evidence="1" id="KW-0479">Metal-binding</keyword>
<evidence type="ECO:0000256" key="1">
    <source>
        <dbReference type="ARBA" id="ARBA00022723"/>
    </source>
</evidence>
<gene>
    <name evidence="4" type="ORF">KTT_57910</name>
</gene>
<dbReference type="AlphaFoldDB" id="A0A402A9U5"/>
<dbReference type="InterPro" id="IPR050248">
    <property type="entry name" value="Polysacc_deacetylase_ArnD"/>
</dbReference>
<evidence type="ECO:0000313" key="4">
    <source>
        <dbReference type="EMBL" id="GCE15932.1"/>
    </source>
</evidence>
<keyword evidence="2" id="KW-0378">Hydrolase</keyword>
<dbReference type="PANTHER" id="PTHR10587:SF133">
    <property type="entry name" value="CHITIN DEACETYLASE 1-RELATED"/>
    <property type="match status" value="1"/>
</dbReference>
<evidence type="ECO:0000256" key="2">
    <source>
        <dbReference type="ARBA" id="ARBA00022801"/>
    </source>
</evidence>
<dbReference type="InterPro" id="IPR002509">
    <property type="entry name" value="NODB_dom"/>
</dbReference>
<protein>
    <recommendedName>
        <fullName evidence="3">NodB homology domain-containing protein</fullName>
    </recommendedName>
</protein>
<dbReference type="PROSITE" id="PS51677">
    <property type="entry name" value="NODB"/>
    <property type="match status" value="1"/>
</dbReference>
<dbReference type="Proteomes" id="UP000287352">
    <property type="component" value="Unassembled WGS sequence"/>
</dbReference>
<dbReference type="GO" id="GO:0016810">
    <property type="term" value="F:hydrolase activity, acting on carbon-nitrogen (but not peptide) bonds"/>
    <property type="evidence" value="ECO:0007669"/>
    <property type="project" value="InterPro"/>
</dbReference>